<accession>A0A2V2N4S0</accession>
<dbReference type="EC" id="2.6.1.16" evidence="2"/>
<dbReference type="PROSITE" id="PS51278">
    <property type="entry name" value="GATASE_TYPE_2"/>
    <property type="match status" value="1"/>
</dbReference>
<dbReference type="InterPro" id="IPR029055">
    <property type="entry name" value="Ntn_hydrolases_N"/>
</dbReference>
<gene>
    <name evidence="6" type="ORF">DK846_07340</name>
</gene>
<dbReference type="GeneID" id="97548543"/>
<dbReference type="Proteomes" id="UP000245657">
    <property type="component" value="Unassembled WGS sequence"/>
</dbReference>
<keyword evidence="4" id="KW-0315">Glutamine amidotransferase</keyword>
<sequence length="684" mass="78729">MCGIFGIVTEQNSVISISLEKIIKKLFKLSESRGKEASGIVVRSGSQIAVVKEPKPAKKLIKSREFETLLNKYIFDDINNKTIKKPLAILGHSRLVTSGKSELNSNNQPVIKDGAVGIHNGVIVNDKKIWDTYPIIKKEFDIDSEIIFSLLQMYRHQGLNIIEATRSTYRDIDGSASIATLFDDIDDLLLATNTGSLYICLNIKFNFLIFASERNIINQLFRSFSYRNFFTSSEIFQLKPGEGGIIPLSQIGFKKFDFIQPESDIQTSPYHEKIEILNLSPSSPEIKNQTRLNFFISDGIKDVMLNNWENIFSNHNNLKRCTKCILPETMPYISFDKDGVCNYCRNFENRNNKLKGEKALKDHVKKFQSTNGDPDCIVGFSGGRDSSFGLDYIKNTLKLHPIAFTYDWAMVNDLARRNQARVVSRLGVEQIIVSADIKKKRENIRKNLLAWLNKPDLGMVPLLMAGDKQFYYYFHKIRKQTGVKQFIFCGGHEIEETPFKYGFCGVDHGVNSVMNCLTGISRLNKIRMILYFAKQYVTNPGYINSSIFDTLFAYYCTYLLKDDYLYLYHYIEWDEDKIVTSIREKFDWEGVPDTYATWRIDDGTAAFYNYIYLTMAGFTEFDNFRSYQIREGKITRDKAMELIKDENKPRFEAIEWYAEAVGIDINKTITVINQAQKLQKNISK</sequence>
<dbReference type="SUPFAM" id="SSF52402">
    <property type="entry name" value="Adenine nucleotide alpha hydrolases-like"/>
    <property type="match status" value="1"/>
</dbReference>
<dbReference type="InterPro" id="IPR014729">
    <property type="entry name" value="Rossmann-like_a/b/a_fold"/>
</dbReference>
<evidence type="ECO:0000256" key="4">
    <source>
        <dbReference type="ARBA" id="ARBA00022962"/>
    </source>
</evidence>
<dbReference type="PANTHER" id="PTHR10937">
    <property type="entry name" value="GLUCOSAMINE--FRUCTOSE-6-PHOSPHATE AMINOTRANSFERASE, ISOMERIZING"/>
    <property type="match status" value="1"/>
</dbReference>
<name>A0A2V2N4S0_9EURY</name>
<dbReference type="SUPFAM" id="SSF56235">
    <property type="entry name" value="N-terminal nucleophile aminohydrolases (Ntn hydrolases)"/>
    <property type="match status" value="1"/>
</dbReference>
<evidence type="ECO:0000256" key="3">
    <source>
        <dbReference type="ARBA" id="ARBA00022679"/>
    </source>
</evidence>
<dbReference type="RefSeq" id="WP_109968267.1">
    <property type="nucleotide sequence ID" value="NZ_CP176093.1"/>
</dbReference>
<keyword evidence="7" id="KW-1185">Reference proteome</keyword>
<dbReference type="EMBL" id="QGMY01000006">
    <property type="protein sequence ID" value="PWR72756.1"/>
    <property type="molecule type" value="Genomic_DNA"/>
</dbReference>
<dbReference type="Gene3D" id="3.40.50.620">
    <property type="entry name" value="HUPs"/>
    <property type="match status" value="1"/>
</dbReference>
<dbReference type="InterPro" id="IPR017932">
    <property type="entry name" value="GATase_2_dom"/>
</dbReference>
<protein>
    <recommendedName>
        <fullName evidence="2">glutamine--fructose-6-phosphate transaminase (isomerizing)</fullName>
        <ecNumber evidence="2">2.6.1.16</ecNumber>
    </recommendedName>
</protein>
<dbReference type="AlphaFoldDB" id="A0A2V2N4S0"/>
<evidence type="ECO:0000256" key="1">
    <source>
        <dbReference type="ARBA" id="ARBA00001031"/>
    </source>
</evidence>
<feature type="domain" description="Glutamine amidotransferase type-2" evidence="5">
    <location>
        <begin position="2"/>
        <end position="249"/>
    </location>
</feature>
<dbReference type="Pfam" id="PF13522">
    <property type="entry name" value="GATase_6"/>
    <property type="match status" value="1"/>
</dbReference>
<organism evidence="6 7">
    <name type="scientific">Methanospirillum lacunae</name>
    <dbReference type="NCBI Taxonomy" id="668570"/>
    <lineage>
        <taxon>Archaea</taxon>
        <taxon>Methanobacteriati</taxon>
        <taxon>Methanobacteriota</taxon>
        <taxon>Stenosarchaea group</taxon>
        <taxon>Methanomicrobia</taxon>
        <taxon>Methanomicrobiales</taxon>
        <taxon>Methanospirillaceae</taxon>
        <taxon>Methanospirillum</taxon>
    </lineage>
</organism>
<dbReference type="CDD" id="cd00352">
    <property type="entry name" value="Gn_AT_II"/>
    <property type="match status" value="1"/>
</dbReference>
<comment type="catalytic activity">
    <reaction evidence="1">
        <text>D-fructose 6-phosphate + L-glutamine = D-glucosamine 6-phosphate + L-glutamate</text>
        <dbReference type="Rhea" id="RHEA:13237"/>
        <dbReference type="ChEBI" id="CHEBI:29985"/>
        <dbReference type="ChEBI" id="CHEBI:58359"/>
        <dbReference type="ChEBI" id="CHEBI:58725"/>
        <dbReference type="ChEBI" id="CHEBI:61527"/>
        <dbReference type="EC" id="2.6.1.16"/>
    </reaction>
</comment>
<evidence type="ECO:0000313" key="6">
    <source>
        <dbReference type="EMBL" id="PWR72756.1"/>
    </source>
</evidence>
<comment type="caution">
    <text evidence="6">The sequence shown here is derived from an EMBL/GenBank/DDBJ whole genome shotgun (WGS) entry which is preliminary data.</text>
</comment>
<dbReference type="OrthoDB" id="10500at2157"/>
<evidence type="ECO:0000259" key="5">
    <source>
        <dbReference type="PROSITE" id="PS51278"/>
    </source>
</evidence>
<dbReference type="Gene3D" id="3.60.20.10">
    <property type="entry name" value="Glutamine Phosphoribosylpyrophosphate, subunit 1, domain 1"/>
    <property type="match status" value="1"/>
</dbReference>
<keyword evidence="3" id="KW-0808">Transferase</keyword>
<reference evidence="6 7" key="1">
    <citation type="submission" date="2018-05" db="EMBL/GenBank/DDBJ databases">
        <title>Draft genome of Methanospirillum lacunae Ki8-1.</title>
        <authorList>
            <person name="Dueholm M.S."/>
            <person name="Nielsen P.H."/>
            <person name="Bakmann L.F."/>
            <person name="Otzen D.E."/>
        </authorList>
    </citation>
    <scope>NUCLEOTIDE SEQUENCE [LARGE SCALE GENOMIC DNA]</scope>
    <source>
        <strain evidence="6 7">Ki8-1</strain>
    </source>
</reference>
<dbReference type="GO" id="GO:0004360">
    <property type="term" value="F:glutamine-fructose-6-phosphate transaminase (isomerizing) activity"/>
    <property type="evidence" value="ECO:0007669"/>
    <property type="project" value="UniProtKB-EC"/>
</dbReference>
<evidence type="ECO:0000313" key="7">
    <source>
        <dbReference type="Proteomes" id="UP000245657"/>
    </source>
</evidence>
<evidence type="ECO:0000256" key="2">
    <source>
        <dbReference type="ARBA" id="ARBA00012916"/>
    </source>
</evidence>
<proteinExistence type="predicted"/>